<evidence type="ECO:0000313" key="15">
    <source>
        <dbReference type="Proteomes" id="UP001233999"/>
    </source>
</evidence>
<dbReference type="PANTHER" id="PTHR24292">
    <property type="entry name" value="CYTOCHROME P450"/>
    <property type="match status" value="1"/>
</dbReference>
<dbReference type="PROSITE" id="PS00086">
    <property type="entry name" value="CYTOCHROME_P450"/>
    <property type="match status" value="2"/>
</dbReference>
<keyword evidence="11" id="KW-0503">Monooxygenase</keyword>
<feature type="transmembrane region" description="Helical" evidence="13">
    <location>
        <begin position="200"/>
        <end position="223"/>
    </location>
</feature>
<dbReference type="GO" id="GO:0016705">
    <property type="term" value="F:oxidoreductase activity, acting on paired donors, with incorporation or reduction of molecular oxygen"/>
    <property type="evidence" value="ECO:0007669"/>
    <property type="project" value="InterPro"/>
</dbReference>
<name>A0AAD8EKQ9_DIPPU</name>
<dbReference type="GO" id="GO:0004497">
    <property type="term" value="F:monooxygenase activity"/>
    <property type="evidence" value="ECO:0007669"/>
    <property type="project" value="UniProtKB-KW"/>
</dbReference>
<accession>A0AAD8EKQ9</accession>
<evidence type="ECO:0000313" key="14">
    <source>
        <dbReference type="EMBL" id="KAJ9594235.1"/>
    </source>
</evidence>
<dbReference type="PANTHER" id="PTHR24292:SF45">
    <property type="entry name" value="CYTOCHROME P450 6G1-RELATED"/>
    <property type="match status" value="1"/>
</dbReference>
<evidence type="ECO:0000256" key="7">
    <source>
        <dbReference type="ARBA" id="ARBA00022824"/>
    </source>
</evidence>
<reference evidence="14" key="1">
    <citation type="journal article" date="2023" name="IScience">
        <title>Live-bearing cockroach genome reveals convergent evolutionary mechanisms linked to viviparity in insects and beyond.</title>
        <authorList>
            <person name="Fouks B."/>
            <person name="Harrison M.C."/>
            <person name="Mikhailova A.A."/>
            <person name="Marchal E."/>
            <person name="English S."/>
            <person name="Carruthers M."/>
            <person name="Jennings E.C."/>
            <person name="Chiamaka E.L."/>
            <person name="Frigard R.A."/>
            <person name="Pippel M."/>
            <person name="Attardo G.M."/>
            <person name="Benoit J.B."/>
            <person name="Bornberg-Bauer E."/>
            <person name="Tobe S.S."/>
        </authorList>
    </citation>
    <scope>NUCLEOTIDE SEQUENCE</scope>
    <source>
        <strain evidence="14">Stay&amp;Tobe</strain>
    </source>
</reference>
<protein>
    <recommendedName>
        <fullName evidence="16">Cytochrome P450</fullName>
    </recommendedName>
</protein>
<dbReference type="GO" id="GO:0005789">
    <property type="term" value="C:endoplasmic reticulum membrane"/>
    <property type="evidence" value="ECO:0007669"/>
    <property type="project" value="UniProtKB-SubCell"/>
</dbReference>
<reference evidence="14" key="2">
    <citation type="submission" date="2023-05" db="EMBL/GenBank/DDBJ databases">
        <authorList>
            <person name="Fouks B."/>
        </authorList>
    </citation>
    <scope>NUCLEOTIDE SEQUENCE</scope>
    <source>
        <strain evidence="14">Stay&amp;Tobe</strain>
        <tissue evidence="14">Testes</tissue>
    </source>
</reference>
<evidence type="ECO:0000256" key="1">
    <source>
        <dbReference type="ARBA" id="ARBA00001971"/>
    </source>
</evidence>
<dbReference type="GO" id="GO:0020037">
    <property type="term" value="F:heme binding"/>
    <property type="evidence" value="ECO:0007669"/>
    <property type="project" value="InterPro"/>
</dbReference>
<dbReference type="Pfam" id="PF00067">
    <property type="entry name" value="p450"/>
    <property type="match status" value="2"/>
</dbReference>
<keyword evidence="10" id="KW-0408">Iron</keyword>
<feature type="non-terminal residue" evidence="14">
    <location>
        <position position="1"/>
    </location>
</feature>
<evidence type="ECO:0000256" key="13">
    <source>
        <dbReference type="SAM" id="Phobius"/>
    </source>
</evidence>
<dbReference type="InterPro" id="IPR017972">
    <property type="entry name" value="Cyt_P450_CS"/>
</dbReference>
<dbReference type="PRINTS" id="PR00385">
    <property type="entry name" value="P450"/>
</dbReference>
<gene>
    <name evidence="14" type="ORF">L9F63_014395</name>
</gene>
<keyword evidence="9" id="KW-0560">Oxidoreductase</keyword>
<dbReference type="InterPro" id="IPR036396">
    <property type="entry name" value="Cyt_P450_sf"/>
</dbReference>
<dbReference type="EMBL" id="JASPKZ010003064">
    <property type="protein sequence ID" value="KAJ9594235.1"/>
    <property type="molecule type" value="Genomic_DNA"/>
</dbReference>
<dbReference type="InterPro" id="IPR050476">
    <property type="entry name" value="Insect_CytP450_Detox"/>
</dbReference>
<keyword evidence="15" id="KW-1185">Reference proteome</keyword>
<dbReference type="FunFam" id="1.10.630.10:FF:000042">
    <property type="entry name" value="Cytochrome P450"/>
    <property type="match status" value="1"/>
</dbReference>
<evidence type="ECO:0000256" key="3">
    <source>
        <dbReference type="ARBA" id="ARBA00004406"/>
    </source>
</evidence>
<dbReference type="CDD" id="cd11056">
    <property type="entry name" value="CYP6-like"/>
    <property type="match status" value="1"/>
</dbReference>
<dbReference type="Gene3D" id="1.10.630.10">
    <property type="entry name" value="Cytochrome P450"/>
    <property type="match status" value="2"/>
</dbReference>
<evidence type="ECO:0000256" key="6">
    <source>
        <dbReference type="ARBA" id="ARBA00022723"/>
    </source>
</evidence>
<dbReference type="AlphaFoldDB" id="A0AAD8EKQ9"/>
<evidence type="ECO:0000256" key="9">
    <source>
        <dbReference type="ARBA" id="ARBA00023002"/>
    </source>
</evidence>
<evidence type="ECO:0000256" key="2">
    <source>
        <dbReference type="ARBA" id="ARBA00004174"/>
    </source>
</evidence>
<evidence type="ECO:0000256" key="11">
    <source>
        <dbReference type="ARBA" id="ARBA00023033"/>
    </source>
</evidence>
<keyword evidence="8" id="KW-0492">Microsome</keyword>
<comment type="similarity">
    <text evidence="4">Belongs to the cytochrome P450 family.</text>
</comment>
<evidence type="ECO:0000256" key="10">
    <source>
        <dbReference type="ARBA" id="ARBA00023004"/>
    </source>
</evidence>
<comment type="subcellular location">
    <subcellularLocation>
        <location evidence="3">Endoplasmic reticulum membrane</location>
        <topology evidence="3">Peripheral membrane protein</topology>
    </subcellularLocation>
    <subcellularLocation>
        <location evidence="2">Microsome membrane</location>
        <topology evidence="2">Peripheral membrane protein</topology>
    </subcellularLocation>
</comment>
<keyword evidence="6" id="KW-0479">Metal-binding</keyword>
<keyword evidence="5" id="KW-0349">Heme</keyword>
<comment type="cofactor">
    <cofactor evidence="1">
        <name>heme</name>
        <dbReference type="ChEBI" id="CHEBI:30413"/>
    </cofactor>
</comment>
<organism evidence="14 15">
    <name type="scientific">Diploptera punctata</name>
    <name type="common">Pacific beetle cockroach</name>
    <dbReference type="NCBI Taxonomy" id="6984"/>
    <lineage>
        <taxon>Eukaryota</taxon>
        <taxon>Metazoa</taxon>
        <taxon>Ecdysozoa</taxon>
        <taxon>Arthropoda</taxon>
        <taxon>Hexapoda</taxon>
        <taxon>Insecta</taxon>
        <taxon>Pterygota</taxon>
        <taxon>Neoptera</taxon>
        <taxon>Polyneoptera</taxon>
        <taxon>Dictyoptera</taxon>
        <taxon>Blattodea</taxon>
        <taxon>Blaberoidea</taxon>
        <taxon>Blaberidae</taxon>
        <taxon>Diplopterinae</taxon>
        <taxon>Diploptera</taxon>
    </lineage>
</organism>
<evidence type="ECO:0000256" key="5">
    <source>
        <dbReference type="ARBA" id="ARBA00022617"/>
    </source>
</evidence>
<dbReference type="InterPro" id="IPR002401">
    <property type="entry name" value="Cyt_P450_E_grp-I"/>
</dbReference>
<keyword evidence="12 13" id="KW-0472">Membrane</keyword>
<dbReference type="InterPro" id="IPR001128">
    <property type="entry name" value="Cyt_P450"/>
</dbReference>
<dbReference type="PRINTS" id="PR00463">
    <property type="entry name" value="EP450I"/>
</dbReference>
<comment type="caution">
    <text evidence="14">The sequence shown here is derived from an EMBL/GenBank/DDBJ whole genome shotgun (WGS) entry which is preliminary data.</text>
</comment>
<proteinExistence type="inferred from homology"/>
<sequence>ILKNKGSVDGENGEKPTTKMIRIQLYCTIFLTDLYSFFAQPALFFTAGFETNATTLSFTLYELSLQPDLQKRLRAEIGDIMKATKGAPTYEDVFGLPYLNMVVSETLRKYPPLPLLDRVCIQEYQLPGTDVVLEKNTPVFISLLGLHRDPNYFPEPDRYDPERFSEDNKRHLKPYTYLPFGEGPHNCIGNIVIVICRNMMVLPIGICAVLELATVVVVIYLYYAYKFTYWKKKGVSNPKPLPLVGNFLMPLLQKKSSSQFIWDSYNSVPGAPCIGFYILTRPAIIIRDLNLIKHVLVKDFNIFADRHVSSSKFDTLGTQNLFTLKGAPWKYLRVKLSPTFTSGRIKKMFPLVVKCTTQLSDYLQDHTGQEGPIEVKETSAKYSTDVISTCAFGIESNSLSDPKAEFREFGRLIFHFTRYRALETQAIMFMPAVVKLIKASFFTKQTTDFLRKVFWEVINHREKNNISRDDFLELLIQLKNKGSVDEEDGEKTITKPDTDSSLFEQINVNIENFTGDNLVAQTALFFSAGFETSSITITYTLYELSLHPDIQKRLRAEIGNVMKATKGTPTYEDVLGMQYLNMVVSETLRKYPPLPMLDRVCLQEYQLPGTGVVLEKNTPVFISLLGLHRDPNYFPEPDRYDPERFSEDNKRHIKPYTYLPFGEGPHNCIGMRFGLMAVKTALVHILAEFEVKPCKDTPVPLVFNPRSIILVPVTGIPLKFVQSKSHKA</sequence>
<dbReference type="GO" id="GO:0005506">
    <property type="term" value="F:iron ion binding"/>
    <property type="evidence" value="ECO:0007669"/>
    <property type="project" value="InterPro"/>
</dbReference>
<evidence type="ECO:0000256" key="12">
    <source>
        <dbReference type="ARBA" id="ARBA00023136"/>
    </source>
</evidence>
<evidence type="ECO:0008006" key="16">
    <source>
        <dbReference type="Google" id="ProtNLM"/>
    </source>
</evidence>
<keyword evidence="7" id="KW-0256">Endoplasmic reticulum</keyword>
<dbReference type="Proteomes" id="UP001233999">
    <property type="component" value="Unassembled WGS sequence"/>
</dbReference>
<evidence type="ECO:0000256" key="8">
    <source>
        <dbReference type="ARBA" id="ARBA00022848"/>
    </source>
</evidence>
<evidence type="ECO:0000256" key="4">
    <source>
        <dbReference type="ARBA" id="ARBA00010617"/>
    </source>
</evidence>
<dbReference type="SUPFAM" id="SSF48264">
    <property type="entry name" value="Cytochrome P450"/>
    <property type="match status" value="2"/>
</dbReference>
<keyword evidence="13" id="KW-0812">Transmembrane</keyword>
<keyword evidence="13" id="KW-1133">Transmembrane helix</keyword>